<dbReference type="Proteomes" id="UP000032900">
    <property type="component" value="Unassembled WGS sequence"/>
</dbReference>
<reference evidence="1 2" key="1">
    <citation type="journal article" date="2015" name="Microbes Environ.">
        <title>Distribution and evolution of nitrogen fixation genes in the phylum bacteroidetes.</title>
        <authorList>
            <person name="Inoue J."/>
            <person name="Oshima K."/>
            <person name="Suda W."/>
            <person name="Sakamoto M."/>
            <person name="Iino T."/>
            <person name="Noda S."/>
            <person name="Hongoh Y."/>
            <person name="Hattori M."/>
            <person name="Ohkuma M."/>
        </authorList>
    </citation>
    <scope>NUCLEOTIDE SEQUENCE [LARGE SCALE GENOMIC DNA]</scope>
    <source>
        <strain evidence="1">JCM 15548</strain>
    </source>
</reference>
<name>A0A0E9LR92_9BACT</name>
<evidence type="ECO:0000313" key="1">
    <source>
        <dbReference type="EMBL" id="GAO27818.1"/>
    </source>
</evidence>
<accession>A0A0E9LR92</accession>
<protein>
    <submittedName>
        <fullName evidence="1">Uncharacterized protein</fullName>
    </submittedName>
</protein>
<evidence type="ECO:0000313" key="2">
    <source>
        <dbReference type="Proteomes" id="UP000032900"/>
    </source>
</evidence>
<dbReference type="EMBL" id="BAZW01000106">
    <property type="protein sequence ID" value="GAO27818.1"/>
    <property type="molecule type" value="Genomic_DNA"/>
</dbReference>
<keyword evidence="2" id="KW-1185">Reference proteome</keyword>
<dbReference type="AlphaFoldDB" id="A0A0E9LR92"/>
<sequence length="60" mass="6770">MVLLLVFAANFEGVLVYDKICVSGSYYFILYPHLIEEEGFSYISDIGLVANQVKYNVCVV</sequence>
<proteinExistence type="predicted"/>
<organism evidence="1 2">
    <name type="scientific">Geofilum rubicundum JCM 15548</name>
    <dbReference type="NCBI Taxonomy" id="1236989"/>
    <lineage>
        <taxon>Bacteria</taxon>
        <taxon>Pseudomonadati</taxon>
        <taxon>Bacteroidota</taxon>
        <taxon>Bacteroidia</taxon>
        <taxon>Marinilabiliales</taxon>
        <taxon>Marinilabiliaceae</taxon>
        <taxon>Geofilum</taxon>
    </lineage>
</organism>
<comment type="caution">
    <text evidence="1">The sequence shown here is derived from an EMBL/GenBank/DDBJ whole genome shotgun (WGS) entry which is preliminary data.</text>
</comment>
<gene>
    <name evidence="1" type="ORF">JCM15548_14673</name>
</gene>